<evidence type="ECO:0000256" key="3">
    <source>
        <dbReference type="ARBA" id="ARBA00022525"/>
    </source>
</evidence>
<keyword evidence="5" id="KW-0646">Protease inhibitor</keyword>
<keyword evidence="11" id="KW-1185">Reference proteome</keyword>
<dbReference type="GO" id="GO:0002020">
    <property type="term" value="F:protease binding"/>
    <property type="evidence" value="ECO:0007669"/>
    <property type="project" value="TreeGrafter"/>
</dbReference>
<dbReference type="SMART" id="SM00206">
    <property type="entry name" value="NTR"/>
    <property type="match status" value="1"/>
</dbReference>
<dbReference type="GO" id="GO:0031012">
    <property type="term" value="C:extracellular matrix"/>
    <property type="evidence" value="ECO:0007669"/>
    <property type="project" value="TreeGrafter"/>
</dbReference>
<organism evidence="10 11">
    <name type="scientific">Owenia fusiformis</name>
    <name type="common">Polychaete worm</name>
    <dbReference type="NCBI Taxonomy" id="6347"/>
    <lineage>
        <taxon>Eukaryota</taxon>
        <taxon>Metazoa</taxon>
        <taxon>Spiralia</taxon>
        <taxon>Lophotrochozoa</taxon>
        <taxon>Annelida</taxon>
        <taxon>Polychaeta</taxon>
        <taxon>Sedentaria</taxon>
        <taxon>Canalipalpata</taxon>
        <taxon>Sabellida</taxon>
        <taxon>Oweniida</taxon>
        <taxon>Oweniidae</taxon>
        <taxon>Owenia</taxon>
    </lineage>
</organism>
<keyword evidence="6" id="KW-0479">Metal-binding</keyword>
<protein>
    <submittedName>
        <fullName evidence="10">Uncharacterized protein</fullName>
    </submittedName>
</protein>
<keyword evidence="3" id="KW-0964">Secreted</keyword>
<evidence type="ECO:0000256" key="1">
    <source>
        <dbReference type="ARBA" id="ARBA00004613"/>
    </source>
</evidence>
<evidence type="ECO:0000256" key="9">
    <source>
        <dbReference type="ARBA" id="ARBA00023215"/>
    </source>
</evidence>
<evidence type="ECO:0000313" key="10">
    <source>
        <dbReference type="EMBL" id="CAH1783550.1"/>
    </source>
</evidence>
<name>A0A8J1XH33_OWEFU</name>
<dbReference type="InterPro" id="IPR027465">
    <property type="entry name" value="TIMP_C"/>
</dbReference>
<dbReference type="PROSITE" id="PS50189">
    <property type="entry name" value="NTR"/>
    <property type="match status" value="1"/>
</dbReference>
<dbReference type="Gene3D" id="3.90.370.10">
    <property type="entry name" value="Tissue inhibitor of metalloproteinase-1. Chain B, domain 1"/>
    <property type="match status" value="1"/>
</dbReference>
<dbReference type="GO" id="GO:0008191">
    <property type="term" value="F:metalloendopeptidase inhibitor activity"/>
    <property type="evidence" value="ECO:0007669"/>
    <property type="project" value="InterPro"/>
</dbReference>
<keyword evidence="9" id="KW-0481">Metalloenzyme inhibitor</keyword>
<reference evidence="10" key="1">
    <citation type="submission" date="2022-03" db="EMBL/GenBank/DDBJ databases">
        <authorList>
            <person name="Martin C."/>
        </authorList>
    </citation>
    <scope>NUCLEOTIDE SEQUENCE</scope>
</reference>
<evidence type="ECO:0000256" key="5">
    <source>
        <dbReference type="ARBA" id="ARBA00022690"/>
    </source>
</evidence>
<dbReference type="EMBL" id="CAIIXF020000005">
    <property type="protein sequence ID" value="CAH1783550.1"/>
    <property type="molecule type" value="Genomic_DNA"/>
</dbReference>
<gene>
    <name evidence="10" type="ORF">OFUS_LOCUS9882</name>
</gene>
<dbReference type="Pfam" id="PF00965">
    <property type="entry name" value="TIMP"/>
    <property type="match status" value="1"/>
</dbReference>
<dbReference type="PANTHER" id="PTHR11844:SF25">
    <property type="entry name" value="NTR DOMAIN-CONTAINING PROTEIN"/>
    <property type="match status" value="1"/>
</dbReference>
<keyword evidence="8" id="KW-1015">Disulfide bond</keyword>
<evidence type="ECO:0000256" key="8">
    <source>
        <dbReference type="ARBA" id="ARBA00023157"/>
    </source>
</evidence>
<dbReference type="GO" id="GO:0051045">
    <property type="term" value="P:negative regulation of membrane protein ectodomain proteolysis"/>
    <property type="evidence" value="ECO:0007669"/>
    <property type="project" value="TreeGrafter"/>
</dbReference>
<evidence type="ECO:0000256" key="2">
    <source>
        <dbReference type="ARBA" id="ARBA00011027"/>
    </source>
</evidence>
<keyword evidence="7" id="KW-0862">Zinc</keyword>
<accession>A0A8J1XH33</accession>
<evidence type="ECO:0000313" key="11">
    <source>
        <dbReference type="Proteomes" id="UP000749559"/>
    </source>
</evidence>
<evidence type="ECO:0000256" key="4">
    <source>
        <dbReference type="ARBA" id="ARBA00022608"/>
    </source>
</evidence>
<dbReference type="InterPro" id="IPR001820">
    <property type="entry name" value="TIMP"/>
</dbReference>
<dbReference type="GO" id="GO:0046872">
    <property type="term" value="F:metal ion binding"/>
    <property type="evidence" value="ECO:0007669"/>
    <property type="project" value="UniProtKB-KW"/>
</dbReference>
<proteinExistence type="inferred from homology"/>
<dbReference type="SUPFAM" id="SSF50242">
    <property type="entry name" value="TIMP-like"/>
    <property type="match status" value="1"/>
</dbReference>
<dbReference type="PROSITE" id="PS00288">
    <property type="entry name" value="TIMP"/>
    <property type="match status" value="1"/>
</dbReference>
<evidence type="ECO:0000256" key="7">
    <source>
        <dbReference type="ARBA" id="ARBA00022833"/>
    </source>
</evidence>
<keyword evidence="4" id="KW-0483">Metalloprotease inhibitor</keyword>
<comment type="caution">
    <text evidence="10">The sequence shown here is derived from an EMBL/GenBank/DDBJ whole genome shotgun (WGS) entry which is preliminary data.</text>
</comment>
<comment type="subcellular location">
    <subcellularLocation>
        <location evidence="1">Secreted</location>
    </subcellularLocation>
</comment>
<comment type="similarity">
    <text evidence="2">Belongs to the protease inhibitor I35 (TIMP) family.</text>
</comment>
<dbReference type="AlphaFoldDB" id="A0A8J1XH33"/>
<evidence type="ECO:0000256" key="6">
    <source>
        <dbReference type="ARBA" id="ARBA00022723"/>
    </source>
</evidence>
<dbReference type="PANTHER" id="PTHR11844">
    <property type="entry name" value="METALLOPROTEASE INHIBITOR"/>
    <property type="match status" value="1"/>
</dbReference>
<dbReference type="GO" id="GO:0005615">
    <property type="term" value="C:extracellular space"/>
    <property type="evidence" value="ECO:0007669"/>
    <property type="project" value="TreeGrafter"/>
</dbReference>
<dbReference type="InterPro" id="IPR008993">
    <property type="entry name" value="TIMP-like_OB-fold"/>
</dbReference>
<dbReference type="InterPro" id="IPR001134">
    <property type="entry name" value="Netrin_domain"/>
</dbReference>
<dbReference type="Gene3D" id="2.40.50.120">
    <property type="match status" value="1"/>
</dbReference>
<dbReference type="Proteomes" id="UP000749559">
    <property type="component" value="Unassembled WGS sequence"/>
</dbReference>
<dbReference type="OrthoDB" id="9987243at2759"/>
<dbReference type="InterPro" id="IPR030490">
    <property type="entry name" value="TIMP_CS"/>
</dbReference>
<sequence>METTTFMLWVFLGLNALIDTVLSCSCMPAHPQEHFCNADFVIKAKFKGKKLLYSKNINEVEGHNITHRFPTEIMYHTRISKVYKETEAYNGVSHTSLYTAAEGAACGVTDLKEQTKYLISGNVVGGKARTGTCEWVQEWNKVHVRYRKGVQFIMEKHCDCKVVPCFDKETCDKLNKEYKKGKENQCAWPFLDDPTNCYSTYAMCQKRKEGGCQWTRPKAWRTCLQKAKEDRLKEP</sequence>